<dbReference type="SUPFAM" id="SSF50242">
    <property type="entry name" value="TIMP-like"/>
    <property type="match status" value="1"/>
</dbReference>
<dbReference type="Gene3D" id="2.40.50.120">
    <property type="match status" value="1"/>
</dbReference>
<dbReference type="WBParaSite" id="ACAC_0000153001-mRNA-1">
    <property type="protein sequence ID" value="ACAC_0000153001-mRNA-1"/>
    <property type="gene ID" value="ACAC_0000153001"/>
</dbReference>
<feature type="chain" id="PRO_5005326241" evidence="1">
    <location>
        <begin position="17"/>
        <end position="147"/>
    </location>
</feature>
<keyword evidence="1" id="KW-0732">Signal</keyword>
<proteinExistence type="predicted"/>
<dbReference type="InterPro" id="IPR008993">
    <property type="entry name" value="TIMP-like_OB-fold"/>
</dbReference>
<organism evidence="2 3">
    <name type="scientific">Angiostrongylus cantonensis</name>
    <name type="common">Rat lungworm</name>
    <dbReference type="NCBI Taxonomy" id="6313"/>
    <lineage>
        <taxon>Eukaryota</taxon>
        <taxon>Metazoa</taxon>
        <taxon>Ecdysozoa</taxon>
        <taxon>Nematoda</taxon>
        <taxon>Chromadorea</taxon>
        <taxon>Rhabditida</taxon>
        <taxon>Rhabditina</taxon>
        <taxon>Rhabditomorpha</taxon>
        <taxon>Strongyloidea</taxon>
        <taxon>Metastrongylidae</taxon>
        <taxon>Angiostrongylus</taxon>
    </lineage>
</organism>
<dbReference type="Proteomes" id="UP000035642">
    <property type="component" value="Unassembled WGS sequence"/>
</dbReference>
<dbReference type="AlphaFoldDB" id="A0A0K0CVX6"/>
<feature type="signal peptide" evidence="1">
    <location>
        <begin position="1"/>
        <end position="16"/>
    </location>
</feature>
<evidence type="ECO:0000256" key="1">
    <source>
        <dbReference type="SAM" id="SignalP"/>
    </source>
</evidence>
<sequence>MRRIVCLLAFISTAVAHDCSDCYPLPAAHKAFCAADWVSRVKVIDVNNPYEDHSGQFDVVYTIEHVYYYTMPNSYCKLPPLLLAKSDEAQRLNMTAGKEYLLAGSKDCDMALRTSYDVQVNDDGIYGAQEWHNVSETLQQGLLKYNC</sequence>
<keyword evidence="2" id="KW-1185">Reference proteome</keyword>
<protein>
    <submittedName>
        <fullName evidence="3">NTR domain-containing protein</fullName>
    </submittedName>
</protein>
<evidence type="ECO:0000313" key="3">
    <source>
        <dbReference type="WBParaSite" id="ACAC_0000153001-mRNA-1"/>
    </source>
</evidence>
<name>A0A0K0CVX6_ANGCA</name>
<evidence type="ECO:0000313" key="2">
    <source>
        <dbReference type="Proteomes" id="UP000035642"/>
    </source>
</evidence>
<reference evidence="3" key="2">
    <citation type="submission" date="2017-02" db="UniProtKB">
        <authorList>
            <consortium name="WormBaseParasite"/>
        </authorList>
    </citation>
    <scope>IDENTIFICATION</scope>
</reference>
<reference evidence="2" key="1">
    <citation type="submission" date="2012-09" db="EMBL/GenBank/DDBJ databases">
        <authorList>
            <person name="Martin A.A."/>
        </authorList>
    </citation>
    <scope>NUCLEOTIDE SEQUENCE</scope>
</reference>
<dbReference type="STRING" id="6313.A0A0K0CVX6"/>
<accession>A0A0K0CVX6</accession>